<evidence type="ECO:0000313" key="2">
    <source>
        <dbReference type="EMBL" id="SNY99781.1"/>
    </source>
</evidence>
<dbReference type="SUPFAM" id="SSF53756">
    <property type="entry name" value="UDP-Glycosyltransferase/glycogen phosphorylase"/>
    <property type="match status" value="1"/>
</dbReference>
<evidence type="ECO:0000259" key="1">
    <source>
        <dbReference type="Pfam" id="PF13439"/>
    </source>
</evidence>
<dbReference type="AlphaFoldDB" id="A0A285MWD0"/>
<proteinExistence type="predicted"/>
<organism evidence="2 3">
    <name type="scientific">Flagellimonas pacifica</name>
    <dbReference type="NCBI Taxonomy" id="1247520"/>
    <lineage>
        <taxon>Bacteria</taxon>
        <taxon>Pseudomonadati</taxon>
        <taxon>Bacteroidota</taxon>
        <taxon>Flavobacteriia</taxon>
        <taxon>Flavobacteriales</taxon>
        <taxon>Flavobacteriaceae</taxon>
        <taxon>Flagellimonas</taxon>
    </lineage>
</organism>
<reference evidence="3" key="1">
    <citation type="submission" date="2017-09" db="EMBL/GenBank/DDBJ databases">
        <authorList>
            <person name="Varghese N."/>
            <person name="Submissions S."/>
        </authorList>
    </citation>
    <scope>NUCLEOTIDE SEQUENCE [LARGE SCALE GENOMIC DNA]</scope>
    <source>
        <strain evidence="3">DSM 25885</strain>
    </source>
</reference>
<dbReference type="OrthoDB" id="9794575at2"/>
<sequence length="427" mass="48638">MRKVLVITYYWPPAGGPGVQRWLKFVKYLPDFDIEPWVYIPENPTYPLIDENLGIEISKEIKILKQPIKEPYAWAGLLSKKKTKTISSGIIQEKDPSVLEKFLLWVRGNLFIPDARKLWVEPSVKFLSTIIEKEKIDTIITTGPPHSVHLIGLGLKKKFPIQWIADFRDPWTSIGYHKKLRLTKASQKKHKAMESAVLNNADRIVVTSNTTKEEFGHLTDKPIKTITNGFDDSHKVTELDSKFTISHIGSLLTGRNPEALWEALKELVTENELFKKVLKIQLAGVVGEEVLESIRKNQLESYMSSLGYLSHDQVLEVQQRSQVLLLLEIDSEETKGIIPGKLFEYLSAKRPILAIGPNGWEAGQMVENCGAGAFYGKNSKSEFKDVLLNWFKAYEKGTLICDSEGIEQYHRRELTQQLANFISWESS</sequence>
<dbReference type="RefSeq" id="WP_097045252.1">
    <property type="nucleotide sequence ID" value="NZ_OBEH01000002.1"/>
</dbReference>
<feature type="domain" description="Glycosyltransferase subfamily 4-like N-terminal" evidence="1">
    <location>
        <begin position="106"/>
        <end position="233"/>
    </location>
</feature>
<dbReference type="GO" id="GO:0016757">
    <property type="term" value="F:glycosyltransferase activity"/>
    <property type="evidence" value="ECO:0007669"/>
    <property type="project" value="UniProtKB-ARBA"/>
</dbReference>
<dbReference type="Proteomes" id="UP000219048">
    <property type="component" value="Unassembled WGS sequence"/>
</dbReference>
<keyword evidence="3" id="KW-1185">Reference proteome</keyword>
<dbReference type="EMBL" id="OBEH01000002">
    <property type="protein sequence ID" value="SNY99781.1"/>
    <property type="molecule type" value="Genomic_DNA"/>
</dbReference>
<dbReference type="InterPro" id="IPR028098">
    <property type="entry name" value="Glyco_trans_4-like_N"/>
</dbReference>
<dbReference type="Gene3D" id="3.40.50.2000">
    <property type="entry name" value="Glycogen Phosphorylase B"/>
    <property type="match status" value="2"/>
</dbReference>
<name>A0A285MWD0_9FLAO</name>
<evidence type="ECO:0000313" key="3">
    <source>
        <dbReference type="Proteomes" id="UP000219048"/>
    </source>
</evidence>
<dbReference type="Pfam" id="PF13439">
    <property type="entry name" value="Glyco_transf_4"/>
    <property type="match status" value="1"/>
</dbReference>
<dbReference type="CDD" id="cd03794">
    <property type="entry name" value="GT4_WbuB-like"/>
    <property type="match status" value="1"/>
</dbReference>
<keyword evidence="2" id="KW-0808">Transferase</keyword>
<accession>A0A285MWD0</accession>
<gene>
    <name evidence="2" type="ORF">SAMN06265377_1595</name>
</gene>
<protein>
    <submittedName>
        <fullName evidence="2">Glycosyltransferase Family 4</fullName>
    </submittedName>
</protein>